<evidence type="ECO:0000256" key="3">
    <source>
        <dbReference type="ARBA" id="ARBA00022448"/>
    </source>
</evidence>
<evidence type="ECO:0000256" key="7">
    <source>
        <dbReference type="ARBA" id="ARBA00023136"/>
    </source>
</evidence>
<keyword evidence="4" id="KW-1003">Cell membrane</keyword>
<evidence type="ECO:0000256" key="5">
    <source>
        <dbReference type="ARBA" id="ARBA00022692"/>
    </source>
</evidence>
<feature type="domain" description="Citrate transporter-like" evidence="9">
    <location>
        <begin position="16"/>
        <end position="353"/>
    </location>
</feature>
<comment type="similarity">
    <text evidence="2">Belongs to the CitM (TC 2.A.11) transporter family.</text>
</comment>
<organism evidence="10 11">
    <name type="scientific">candidate division WOR-1 bacterium RIFOXYB2_FULL_36_35</name>
    <dbReference type="NCBI Taxonomy" id="1802578"/>
    <lineage>
        <taxon>Bacteria</taxon>
        <taxon>Bacillati</taxon>
        <taxon>Saganbacteria</taxon>
    </lineage>
</organism>
<feature type="transmembrane region" description="Helical" evidence="8">
    <location>
        <begin position="276"/>
        <end position="303"/>
    </location>
</feature>
<keyword evidence="7 8" id="KW-0472">Membrane</keyword>
<evidence type="ECO:0000256" key="1">
    <source>
        <dbReference type="ARBA" id="ARBA00004651"/>
    </source>
</evidence>
<evidence type="ECO:0000256" key="2">
    <source>
        <dbReference type="ARBA" id="ARBA00009843"/>
    </source>
</evidence>
<evidence type="ECO:0000256" key="4">
    <source>
        <dbReference type="ARBA" id="ARBA00022475"/>
    </source>
</evidence>
<feature type="transmembrane region" description="Helical" evidence="8">
    <location>
        <begin position="315"/>
        <end position="336"/>
    </location>
</feature>
<dbReference type="AlphaFoldDB" id="A0A1F4S542"/>
<comment type="subcellular location">
    <subcellularLocation>
        <location evidence="1">Cell membrane</location>
        <topology evidence="1">Multi-pass membrane protein</topology>
    </subcellularLocation>
</comment>
<dbReference type="PANTHER" id="PTHR43568:SF1">
    <property type="entry name" value="P PROTEIN"/>
    <property type="match status" value="1"/>
</dbReference>
<evidence type="ECO:0000313" key="10">
    <source>
        <dbReference type="EMBL" id="OGC15548.1"/>
    </source>
</evidence>
<keyword evidence="5 8" id="KW-0812">Transmembrane</keyword>
<dbReference type="GO" id="GO:0015105">
    <property type="term" value="F:arsenite transmembrane transporter activity"/>
    <property type="evidence" value="ECO:0007669"/>
    <property type="project" value="InterPro"/>
</dbReference>
<dbReference type="InterPro" id="IPR051475">
    <property type="entry name" value="Diverse_Ion_Transporter"/>
</dbReference>
<feature type="transmembrane region" description="Helical" evidence="8">
    <location>
        <begin position="356"/>
        <end position="385"/>
    </location>
</feature>
<dbReference type="Proteomes" id="UP000177905">
    <property type="component" value="Unassembled WGS sequence"/>
</dbReference>
<keyword evidence="3" id="KW-0813">Transport</keyword>
<reference evidence="10 11" key="1">
    <citation type="journal article" date="2016" name="Nat. Commun.">
        <title>Thousands of microbial genomes shed light on interconnected biogeochemical processes in an aquifer system.</title>
        <authorList>
            <person name="Anantharaman K."/>
            <person name="Brown C.T."/>
            <person name="Hug L.A."/>
            <person name="Sharon I."/>
            <person name="Castelle C.J."/>
            <person name="Probst A.J."/>
            <person name="Thomas B.C."/>
            <person name="Singh A."/>
            <person name="Wilkins M.J."/>
            <person name="Karaoz U."/>
            <person name="Brodie E.L."/>
            <person name="Williams K.H."/>
            <person name="Hubbard S.S."/>
            <person name="Banfield J.F."/>
        </authorList>
    </citation>
    <scope>NUCLEOTIDE SEQUENCE [LARGE SCALE GENOMIC DNA]</scope>
</reference>
<feature type="transmembrane region" description="Helical" evidence="8">
    <location>
        <begin position="92"/>
        <end position="121"/>
    </location>
</feature>
<dbReference type="EMBL" id="MEUA01000019">
    <property type="protein sequence ID" value="OGC15548.1"/>
    <property type="molecule type" value="Genomic_DNA"/>
</dbReference>
<evidence type="ECO:0000256" key="8">
    <source>
        <dbReference type="SAM" id="Phobius"/>
    </source>
</evidence>
<evidence type="ECO:0000256" key="6">
    <source>
        <dbReference type="ARBA" id="ARBA00022989"/>
    </source>
</evidence>
<gene>
    <name evidence="10" type="ORF">A2290_04095</name>
</gene>
<dbReference type="InterPro" id="IPR004680">
    <property type="entry name" value="Cit_transptr-like_dom"/>
</dbReference>
<name>A0A1F4S542_UNCSA</name>
<feature type="transmembrane region" description="Helical" evidence="8">
    <location>
        <begin position="397"/>
        <end position="420"/>
    </location>
</feature>
<sequence>MFDPKFFSLIVFIISYLLFVFLPNFRMHTVLTGAFLLIITGTILPIEAFYSINWNVMGMFVGMLMVSDVFMQSKAPSYLAEIIANKAKSVSWAMIFLCVLTGFISVFIENVATILIVAPIAISLSKKLNFNPIKMMIAIAITSNLHGIATLIGDPTSMLLGGFTGMTFNDFFFFMGRPGIFWAVQASALASFVFLYFIFRKHKENVIFLCEEKVKSWMPTIMLCLLIVLLSLSSFLLFIPQAGTLCLIFGLLSLFWAKIVDNSPVFEGIKKLDWETTFFLIGVFILVGGLTSAGWITSLAVFLSSVIGDNALLGYLTIVISSVFLSAFVENVPYFLAMLPVVTSLSENMTVNPYLFFFGLLLGASIGGNVTPIGASANIAACGLLKKEGRQVSFLEFVKIGLPFTLIATTVSALFVWIIWR</sequence>
<protein>
    <recommendedName>
        <fullName evidence="9">Citrate transporter-like domain-containing protein</fullName>
    </recommendedName>
</protein>
<keyword evidence="6 8" id="KW-1133">Transmembrane helix</keyword>
<dbReference type="PRINTS" id="PR00758">
    <property type="entry name" value="ARSENICPUMP"/>
</dbReference>
<comment type="caution">
    <text evidence="10">The sequence shown here is derived from an EMBL/GenBank/DDBJ whole genome shotgun (WGS) entry which is preliminary data.</text>
</comment>
<dbReference type="PANTHER" id="PTHR43568">
    <property type="entry name" value="P PROTEIN"/>
    <property type="match status" value="1"/>
</dbReference>
<feature type="transmembrane region" description="Helical" evidence="8">
    <location>
        <begin position="133"/>
        <end position="151"/>
    </location>
</feature>
<dbReference type="Pfam" id="PF03600">
    <property type="entry name" value="CitMHS"/>
    <property type="match status" value="1"/>
</dbReference>
<accession>A0A1F4S542</accession>
<dbReference type="InterPro" id="IPR000802">
    <property type="entry name" value="Arsenical_pump_ArsB"/>
</dbReference>
<feature type="transmembrane region" description="Helical" evidence="8">
    <location>
        <begin position="223"/>
        <end position="256"/>
    </location>
</feature>
<feature type="transmembrane region" description="Helical" evidence="8">
    <location>
        <begin position="6"/>
        <end position="22"/>
    </location>
</feature>
<evidence type="ECO:0000259" key="9">
    <source>
        <dbReference type="Pfam" id="PF03600"/>
    </source>
</evidence>
<feature type="transmembrane region" description="Helical" evidence="8">
    <location>
        <begin position="29"/>
        <end position="46"/>
    </location>
</feature>
<feature type="transmembrane region" description="Helical" evidence="8">
    <location>
        <begin position="180"/>
        <end position="199"/>
    </location>
</feature>
<evidence type="ECO:0000313" key="11">
    <source>
        <dbReference type="Proteomes" id="UP000177905"/>
    </source>
</evidence>
<dbReference type="GO" id="GO:0005886">
    <property type="term" value="C:plasma membrane"/>
    <property type="evidence" value="ECO:0007669"/>
    <property type="project" value="UniProtKB-SubCell"/>
</dbReference>
<proteinExistence type="inferred from homology"/>